<evidence type="ECO:0000313" key="3">
    <source>
        <dbReference type="Proteomes" id="UP001549307"/>
    </source>
</evidence>
<reference evidence="2 3" key="1">
    <citation type="submission" date="2024-06" db="EMBL/GenBank/DDBJ databases">
        <title>Sorghum-associated microbial communities from plants grown in Nebraska, USA.</title>
        <authorList>
            <person name="Schachtman D."/>
        </authorList>
    </citation>
    <scope>NUCLEOTIDE SEQUENCE [LARGE SCALE GENOMIC DNA]</scope>
    <source>
        <strain evidence="2 3">3552</strain>
    </source>
</reference>
<comment type="caution">
    <text evidence="2">The sequence shown here is derived from an EMBL/GenBank/DDBJ whole genome shotgun (WGS) entry which is preliminary data.</text>
</comment>
<keyword evidence="3" id="KW-1185">Reference proteome</keyword>
<dbReference type="Proteomes" id="UP001549307">
    <property type="component" value="Unassembled WGS sequence"/>
</dbReference>
<accession>A0ABV2PDB3</accession>
<sequence>HLAHIAEGIQDSGTTRQEASTILAAHG</sequence>
<feature type="non-terminal residue" evidence="2">
    <location>
        <position position="1"/>
    </location>
</feature>
<protein>
    <submittedName>
        <fullName evidence="2">Uncharacterized protein</fullName>
    </submittedName>
</protein>
<dbReference type="EMBL" id="JBEPSN010000014">
    <property type="protein sequence ID" value="MET4542502.1"/>
    <property type="molecule type" value="Genomic_DNA"/>
</dbReference>
<evidence type="ECO:0000313" key="2">
    <source>
        <dbReference type="EMBL" id="MET4542502.1"/>
    </source>
</evidence>
<proteinExistence type="predicted"/>
<feature type="region of interest" description="Disordered" evidence="1">
    <location>
        <begin position="1"/>
        <end position="27"/>
    </location>
</feature>
<organism evidence="2 3">
    <name type="scientific">Arthrobacter bambusae</name>
    <dbReference type="NCBI Taxonomy" id="1338426"/>
    <lineage>
        <taxon>Bacteria</taxon>
        <taxon>Bacillati</taxon>
        <taxon>Actinomycetota</taxon>
        <taxon>Actinomycetes</taxon>
        <taxon>Micrococcales</taxon>
        <taxon>Micrococcaceae</taxon>
        <taxon>Arthrobacter</taxon>
    </lineage>
</organism>
<gene>
    <name evidence="2" type="ORF">ABIE37_004313</name>
</gene>
<feature type="compositionally biased region" description="Polar residues" evidence="1">
    <location>
        <begin position="11"/>
        <end position="20"/>
    </location>
</feature>
<name>A0ABV2PDB3_9MICC</name>
<evidence type="ECO:0000256" key="1">
    <source>
        <dbReference type="SAM" id="MobiDB-lite"/>
    </source>
</evidence>